<feature type="chain" id="PRO_5026956772" description="DUF1579 domain-containing protein" evidence="1">
    <location>
        <begin position="24"/>
        <end position="209"/>
    </location>
</feature>
<protein>
    <recommendedName>
        <fullName evidence="4">DUF1579 domain-containing protein</fullName>
    </recommendedName>
</protein>
<evidence type="ECO:0008006" key="4">
    <source>
        <dbReference type="Google" id="ProtNLM"/>
    </source>
</evidence>
<keyword evidence="3" id="KW-1185">Reference proteome</keyword>
<dbReference type="Proteomes" id="UP000468581">
    <property type="component" value="Unassembled WGS sequence"/>
</dbReference>
<gene>
    <name evidence="2" type="ORF">GWK08_04945</name>
</gene>
<accession>A0A6P0UHM3</accession>
<evidence type="ECO:0000313" key="3">
    <source>
        <dbReference type="Proteomes" id="UP000468581"/>
    </source>
</evidence>
<comment type="caution">
    <text evidence="2">The sequence shown here is derived from an EMBL/GenBank/DDBJ whole genome shotgun (WGS) entry which is preliminary data.</text>
</comment>
<dbReference type="PROSITE" id="PS51257">
    <property type="entry name" value="PROKAR_LIPOPROTEIN"/>
    <property type="match status" value="1"/>
</dbReference>
<sequence length="209" mass="24413">MKQRILFYLIFIFCFSASCQNQVAVDDIDNSPVFNKKDKAFENVFKILDGTWKGKFLIYQDLKQLPKDQVSMKDISLKSLEKDGLKLVNSIDVTQVYTSDSPFFQRVTITDFYPDTQKEVVSKGVNKIQDGKVWCVVRKPDETVIHDGKIEGGDTIIWSRDEQSPQRVEYFKETVSENFYEIIGWGYYEGDDTSLSPKLWFYAKYERQK</sequence>
<dbReference type="EMBL" id="JAABOO010000001">
    <property type="protein sequence ID" value="NER12775.1"/>
    <property type="molecule type" value="Genomic_DNA"/>
</dbReference>
<organism evidence="2 3">
    <name type="scientific">Leptobacterium flavescens</name>
    <dbReference type="NCBI Taxonomy" id="472055"/>
    <lineage>
        <taxon>Bacteria</taxon>
        <taxon>Pseudomonadati</taxon>
        <taxon>Bacteroidota</taxon>
        <taxon>Flavobacteriia</taxon>
        <taxon>Flavobacteriales</taxon>
        <taxon>Flavobacteriaceae</taxon>
        <taxon>Leptobacterium</taxon>
    </lineage>
</organism>
<keyword evidence="1" id="KW-0732">Signal</keyword>
<name>A0A6P0UHM3_9FLAO</name>
<reference evidence="2 3" key="1">
    <citation type="submission" date="2020-01" db="EMBL/GenBank/DDBJ databases">
        <title>Leptobacterium flavescens.</title>
        <authorList>
            <person name="Wang G."/>
        </authorList>
    </citation>
    <scope>NUCLEOTIDE SEQUENCE [LARGE SCALE GENOMIC DNA]</scope>
    <source>
        <strain evidence="2 3">KCTC 22160</strain>
    </source>
</reference>
<evidence type="ECO:0000256" key="1">
    <source>
        <dbReference type="SAM" id="SignalP"/>
    </source>
</evidence>
<dbReference type="RefSeq" id="WP_163605785.1">
    <property type="nucleotide sequence ID" value="NZ_JAABOO010000001.1"/>
</dbReference>
<evidence type="ECO:0000313" key="2">
    <source>
        <dbReference type="EMBL" id="NER12775.1"/>
    </source>
</evidence>
<feature type="signal peptide" evidence="1">
    <location>
        <begin position="1"/>
        <end position="23"/>
    </location>
</feature>
<dbReference type="AlphaFoldDB" id="A0A6P0UHM3"/>
<proteinExistence type="predicted"/>